<protein>
    <submittedName>
        <fullName evidence="3">Uncharacterized protein</fullName>
    </submittedName>
</protein>
<gene>
    <name evidence="3" type="ORF">CDEB00056_LOCUS6470</name>
</gene>
<dbReference type="AlphaFoldDB" id="A0A7S3V7L0"/>
<feature type="compositionally biased region" description="Polar residues" evidence="2">
    <location>
        <begin position="306"/>
        <end position="347"/>
    </location>
</feature>
<name>A0A7S3V7L0_9STRA</name>
<keyword evidence="1" id="KW-0175">Coiled coil</keyword>
<feature type="region of interest" description="Disordered" evidence="2">
    <location>
        <begin position="292"/>
        <end position="380"/>
    </location>
</feature>
<accession>A0A7S3V7L0</accession>
<sequence length="607" mass="67147">MNCTSQTLRTLSETSRNLLIHQEISCVLDRVICDIEIAHDLETKINQEMLIAQLRSQCSRAEKALDEYKVMDQAKENKKHHMGVQLLKDLFELDKRLAEQEKQQIVIVDAAEDVPNHDSDVESSGSKEDHCISIAQENLDGRTDGLPKENMASNDSFPIANGLDAPDRNIGPDSKVERVNVHQPSDEITTLDAKTNRGQVQQNNMSSSVKLFSAEVPSLLSISGPLLMSVFEFMDALDIVNMAQTNVRLYSKVDSIFGLGGTIVAGSRSTDENEYGEVAEADAAVIVVDDDTDDEGGEEETVKIAESSNDFNQTSSAVESPESTHQTNATIVSIPKPNSSISDAPQKSSSTEVTERSTRNANSHTEGDMIQSTSALSSNEPEVKVKIPIQKKRSTSTAIYSISPAVAQSLAMKLSPAELSAIIAMRDQLRKKGEEVIAMEQDFDDITAQLEGTISVKEILTEKVGQLQNTLKCDREISAKITRQTASDQEVIAFLDERVQELERTVENLNADQATAGKSVEKIKFSSERQVAVLSDMLAYEREQKVDQEKEWRSTKKLLVKEVKHCRAQIMTLEAERDGFRQENNRLKEAMLSFGSMAGVKNRSFDN</sequence>
<feature type="compositionally biased region" description="Polar residues" evidence="2">
    <location>
        <begin position="360"/>
        <end position="380"/>
    </location>
</feature>
<proteinExistence type="predicted"/>
<reference evidence="3" key="1">
    <citation type="submission" date="2021-01" db="EMBL/GenBank/DDBJ databases">
        <authorList>
            <person name="Corre E."/>
            <person name="Pelletier E."/>
            <person name="Niang G."/>
            <person name="Scheremetjew M."/>
            <person name="Finn R."/>
            <person name="Kale V."/>
            <person name="Holt S."/>
            <person name="Cochrane G."/>
            <person name="Meng A."/>
            <person name="Brown T."/>
            <person name="Cohen L."/>
        </authorList>
    </citation>
    <scope>NUCLEOTIDE SEQUENCE</scope>
    <source>
        <strain evidence="3">MM31A-1</strain>
    </source>
</reference>
<feature type="coiled-coil region" evidence="1">
    <location>
        <begin position="556"/>
        <end position="590"/>
    </location>
</feature>
<feature type="coiled-coil region" evidence="1">
    <location>
        <begin position="492"/>
        <end position="519"/>
    </location>
</feature>
<evidence type="ECO:0000256" key="2">
    <source>
        <dbReference type="SAM" id="MobiDB-lite"/>
    </source>
</evidence>
<organism evidence="3">
    <name type="scientific">Chaetoceros debilis</name>
    <dbReference type="NCBI Taxonomy" id="122233"/>
    <lineage>
        <taxon>Eukaryota</taxon>
        <taxon>Sar</taxon>
        <taxon>Stramenopiles</taxon>
        <taxon>Ochrophyta</taxon>
        <taxon>Bacillariophyta</taxon>
        <taxon>Coscinodiscophyceae</taxon>
        <taxon>Chaetocerotophycidae</taxon>
        <taxon>Chaetocerotales</taxon>
        <taxon>Chaetocerotaceae</taxon>
        <taxon>Chaetoceros</taxon>
    </lineage>
</organism>
<evidence type="ECO:0000256" key="1">
    <source>
        <dbReference type="SAM" id="Coils"/>
    </source>
</evidence>
<dbReference type="EMBL" id="HBIO01008468">
    <property type="protein sequence ID" value="CAE0461629.1"/>
    <property type="molecule type" value="Transcribed_RNA"/>
</dbReference>
<evidence type="ECO:0000313" key="3">
    <source>
        <dbReference type="EMBL" id="CAE0461629.1"/>
    </source>
</evidence>